<feature type="non-terminal residue" evidence="1">
    <location>
        <position position="1"/>
    </location>
</feature>
<comment type="caution">
    <text evidence="1">The sequence shown here is derived from an EMBL/GenBank/DDBJ whole genome shotgun (WGS) entry which is preliminary data.</text>
</comment>
<protein>
    <submittedName>
        <fullName evidence="1">9336_t:CDS:1</fullName>
    </submittedName>
</protein>
<sequence>NDKVSITEIDVRDNRQNLTLDTIKSEGSSDTTEPAGSFGEEEAAELEAGTAKTDMSEIKDETIYDDNIQMADSQSLNEENEEMRSTTSQAESKEQLTPSATTSTHHMDTITNSSPGDAHESETIPGADASGIYGFLCF</sequence>
<dbReference type="EMBL" id="CAJVQC010156048">
    <property type="protein sequence ID" value="CAG8847464.1"/>
    <property type="molecule type" value="Genomic_DNA"/>
</dbReference>
<organism evidence="1 2">
    <name type="scientific">Racocetra persica</name>
    <dbReference type="NCBI Taxonomy" id="160502"/>
    <lineage>
        <taxon>Eukaryota</taxon>
        <taxon>Fungi</taxon>
        <taxon>Fungi incertae sedis</taxon>
        <taxon>Mucoromycota</taxon>
        <taxon>Glomeromycotina</taxon>
        <taxon>Glomeromycetes</taxon>
        <taxon>Diversisporales</taxon>
        <taxon>Gigasporaceae</taxon>
        <taxon>Racocetra</taxon>
    </lineage>
</organism>
<gene>
    <name evidence="1" type="ORF">RPERSI_LOCUS34648</name>
</gene>
<reference evidence="1" key="1">
    <citation type="submission" date="2021-06" db="EMBL/GenBank/DDBJ databases">
        <authorList>
            <person name="Kallberg Y."/>
            <person name="Tangrot J."/>
            <person name="Rosling A."/>
        </authorList>
    </citation>
    <scope>NUCLEOTIDE SEQUENCE</scope>
    <source>
        <strain evidence="1">MA461A</strain>
    </source>
</reference>
<proteinExistence type="predicted"/>
<name>A0ACA9SS05_9GLOM</name>
<evidence type="ECO:0000313" key="2">
    <source>
        <dbReference type="Proteomes" id="UP000789920"/>
    </source>
</evidence>
<feature type="non-terminal residue" evidence="1">
    <location>
        <position position="138"/>
    </location>
</feature>
<evidence type="ECO:0000313" key="1">
    <source>
        <dbReference type="EMBL" id="CAG8847464.1"/>
    </source>
</evidence>
<keyword evidence="2" id="KW-1185">Reference proteome</keyword>
<dbReference type="Proteomes" id="UP000789920">
    <property type="component" value="Unassembled WGS sequence"/>
</dbReference>
<accession>A0ACA9SS05</accession>